<organism evidence="3">
    <name type="scientific">Prunus dulcis</name>
    <name type="common">Almond</name>
    <name type="synonym">Amygdalus dulcis</name>
    <dbReference type="NCBI Taxonomy" id="3755"/>
    <lineage>
        <taxon>Eukaryota</taxon>
        <taxon>Viridiplantae</taxon>
        <taxon>Streptophyta</taxon>
        <taxon>Embryophyta</taxon>
        <taxon>Tracheophyta</taxon>
        <taxon>Spermatophyta</taxon>
        <taxon>Magnoliopsida</taxon>
        <taxon>eudicotyledons</taxon>
        <taxon>Gunneridae</taxon>
        <taxon>Pentapetalae</taxon>
        <taxon>rosids</taxon>
        <taxon>fabids</taxon>
        <taxon>Rosales</taxon>
        <taxon>Rosaceae</taxon>
        <taxon>Amygdaloideae</taxon>
        <taxon>Amygdaleae</taxon>
        <taxon>Prunus</taxon>
    </lineage>
</organism>
<evidence type="ECO:0000259" key="2">
    <source>
        <dbReference type="Pfam" id="PF07727"/>
    </source>
</evidence>
<name>A0A4Y1R505_PRUDU</name>
<dbReference type="CDD" id="cd09272">
    <property type="entry name" value="RNase_HI_RT_Ty1"/>
    <property type="match status" value="1"/>
</dbReference>
<feature type="domain" description="Reverse transcriptase Ty1/copia-type" evidence="2">
    <location>
        <begin position="412"/>
        <end position="641"/>
    </location>
</feature>
<protein>
    <recommendedName>
        <fullName evidence="2">Reverse transcriptase Ty1/copia-type domain-containing protein</fullName>
    </recommendedName>
</protein>
<dbReference type="PANTHER" id="PTHR11439">
    <property type="entry name" value="GAG-POL-RELATED RETROTRANSPOSON"/>
    <property type="match status" value="1"/>
</dbReference>
<sequence length="884" mass="98937">MPMPNPSHFLSLKLTPTNFLLWKTQFEPILISHDLEGLIDGTDTAPSSTVGAGNTSQSNPEFISWRKRDQMLRSWIIASLTEDVMPHIIGTSTSFQAWKALTQAFGSPTNTRLLQRSTSSDLSSKGQTHSRSTCSRRKTLDTNEFNAIIFRNLGSDYSDMVTAMSTRLSLISYSELHSLLVSHEIRLQEQATYSTILPSANMVYKGQNSNNTRAPASPNFHNHRSNQISTTDHIKTTTHRGLLPTPPNPSNTARCQICNRTNHLAATCRYRYDRPNDTSAHIASFPAYSNSDFNTWFPDTGATHHVTPDLANLSIANNYNGPDQLKDQHTGKPLLHGLNEGGLYKLSNIAISNKNDGPMAFLSERANFSCWHARLGHPHPRSSQVQHVQQGCPHLHHMRVAMTEELNALIKNGTWSLVSYDPSMNVVWCKWVFRVKRKADGTIDRYKARLVAKGFHQQEGVDYTETFSPVVKATTIRTVLSLAVSNGWEARQLDVSNAFLHGHLKEEVYMTQPPGFLDSSQPHHVCRLYRSLYGLKQAPRAWFQCLSSSLLQLQFVGSKMDSSLFVFNDRTTIIYVLVYVDDIIITGNNSAAIGKVISALSSTFALKDLGGTPFGGLILSQRKYIIDLLKRSHLADIKPIDTPMASSSKLSKSDGEPLSNPQQYRSIVGALQYVTLTRPELSFSVNKVCQFMHNPTSEHWASVKRNLRYLKKTISHGLFLSKSSSHAIQAFCDADWAGCPDDRRSTSGFAIYLGCNLVSWSAKKQHTVARSSTEAEYRAIANTSTEIIWLRSLLQELGFSTSTSPVLWCDNLGATYLSANPIFHARTKHVEIDYHFVRDQVSAGKLSVKFISTKDQLDDIMTKSLSSPRFTFIRDKLRVQERST</sequence>
<feature type="region of interest" description="Disordered" evidence="1">
    <location>
        <begin position="115"/>
        <end position="137"/>
    </location>
</feature>
<dbReference type="AlphaFoldDB" id="A0A4Y1R505"/>
<dbReference type="PANTHER" id="PTHR11439:SF455">
    <property type="entry name" value="RLK (RECEPTOR-LIKE PROTEIN KINASE) 8, PUTATIVE-RELATED"/>
    <property type="match status" value="1"/>
</dbReference>
<dbReference type="InterPro" id="IPR013103">
    <property type="entry name" value="RVT_2"/>
</dbReference>
<evidence type="ECO:0000313" key="3">
    <source>
        <dbReference type="EMBL" id="BBG99181.1"/>
    </source>
</evidence>
<proteinExistence type="predicted"/>
<dbReference type="EMBL" id="AP019299">
    <property type="protein sequence ID" value="BBG99181.1"/>
    <property type="molecule type" value="Genomic_DNA"/>
</dbReference>
<reference evidence="3" key="1">
    <citation type="journal article" date="2019" name="Science">
        <title>Mutation of a bHLH transcription factor allowed almond domestication.</title>
        <authorList>
            <person name="Sanchez-Perez R."/>
            <person name="Pavan S."/>
            <person name="Mazzeo R."/>
            <person name="Moldovan C."/>
            <person name="Aiese Cigliano R."/>
            <person name="Del Cueto J."/>
            <person name="Ricciardi F."/>
            <person name="Lotti C."/>
            <person name="Ricciardi L."/>
            <person name="Dicenta F."/>
            <person name="Lopez-Marques R.L."/>
            <person name="Lindberg Moller B."/>
        </authorList>
    </citation>
    <scope>NUCLEOTIDE SEQUENCE</scope>
</reference>
<accession>A0A4Y1R505</accession>
<feature type="compositionally biased region" description="Polar residues" evidence="1">
    <location>
        <begin position="115"/>
        <end position="133"/>
    </location>
</feature>
<dbReference type="SUPFAM" id="SSF56672">
    <property type="entry name" value="DNA/RNA polymerases"/>
    <property type="match status" value="1"/>
</dbReference>
<dbReference type="Pfam" id="PF07727">
    <property type="entry name" value="RVT_2"/>
    <property type="match status" value="1"/>
</dbReference>
<dbReference type="InterPro" id="IPR043502">
    <property type="entry name" value="DNA/RNA_pol_sf"/>
</dbReference>
<gene>
    <name evidence="3" type="ORF">Prudu_008786</name>
</gene>
<evidence type="ECO:0000256" key="1">
    <source>
        <dbReference type="SAM" id="MobiDB-lite"/>
    </source>
</evidence>